<dbReference type="RefSeq" id="WP_014219956.1">
    <property type="nucleotide sequence ID" value="NZ_LWBO01000010.1"/>
</dbReference>
<dbReference type="EMBL" id="LWBO01000010">
    <property type="protein sequence ID" value="OQP49650.1"/>
    <property type="molecule type" value="Genomic_DNA"/>
</dbReference>
<keyword evidence="2" id="KW-1185">Reference proteome</keyword>
<reference evidence="1 2" key="1">
    <citation type="submission" date="2016-04" db="EMBL/GenBank/DDBJ databases">
        <authorList>
            <person name="Chen L."/>
            <person name="Zhuang W."/>
            <person name="Wang G."/>
        </authorList>
    </citation>
    <scope>NUCLEOTIDE SEQUENCE [LARGE SCALE GENOMIC DNA]</scope>
    <source>
        <strain evidence="2">GR20</strain>
    </source>
</reference>
<evidence type="ECO:0000313" key="2">
    <source>
        <dbReference type="Proteomes" id="UP000192277"/>
    </source>
</evidence>
<accession>A0ABX3NYB5</accession>
<organism evidence="1 2">
    <name type="scientific">Niastella koreensis</name>
    <dbReference type="NCBI Taxonomy" id="354356"/>
    <lineage>
        <taxon>Bacteria</taxon>
        <taxon>Pseudomonadati</taxon>
        <taxon>Bacteroidota</taxon>
        <taxon>Chitinophagia</taxon>
        <taxon>Chitinophagales</taxon>
        <taxon>Chitinophagaceae</taxon>
        <taxon>Niastella</taxon>
    </lineage>
</organism>
<protein>
    <submittedName>
        <fullName evidence="1">Uncharacterized protein</fullName>
    </submittedName>
</protein>
<proteinExistence type="predicted"/>
<comment type="caution">
    <text evidence="1">The sequence shown here is derived from an EMBL/GenBank/DDBJ whole genome shotgun (WGS) entry which is preliminary data.</text>
</comment>
<dbReference type="Proteomes" id="UP000192277">
    <property type="component" value="Unassembled WGS sequence"/>
</dbReference>
<sequence length="81" mass="8642">MDKIYTTVIGTLLLLGVAFGAIGKKDVNSFKKERVISCGPVQVAREHSSWPGENNNGNSCSHQPVSAALAGRFKRGKTHGC</sequence>
<evidence type="ECO:0000313" key="1">
    <source>
        <dbReference type="EMBL" id="OQP49650.1"/>
    </source>
</evidence>
<name>A0ABX3NYB5_9BACT</name>
<gene>
    <name evidence="1" type="ORF">A4D02_29100</name>
</gene>